<reference evidence="2 3" key="1">
    <citation type="journal article" date="2012" name="Stand. Genomic Sci.">
        <title>Complete genome sequence of the sulfur compounds oxidizing chemolithoautotroph Sulfuricurvum kujiense type strain (YK-1(T)).</title>
        <authorList>
            <person name="Han C."/>
            <person name="Kotsyurbenko O."/>
            <person name="Chertkov O."/>
            <person name="Held B."/>
            <person name="Lapidus A."/>
            <person name="Nolan M."/>
            <person name="Lucas S."/>
            <person name="Hammon N."/>
            <person name="Deshpande S."/>
            <person name="Cheng J.F."/>
            <person name="Tapia R."/>
            <person name="Goodwin L.A."/>
            <person name="Pitluck S."/>
            <person name="Liolios K."/>
            <person name="Pagani I."/>
            <person name="Ivanova N."/>
            <person name="Mavromatis K."/>
            <person name="Mikhailova N."/>
            <person name="Pati A."/>
            <person name="Chen A."/>
            <person name="Palaniappan K."/>
            <person name="Land M."/>
            <person name="Hauser L."/>
            <person name="Chang Y.J."/>
            <person name="Jeffries C.D."/>
            <person name="Brambilla E.M."/>
            <person name="Rohde M."/>
            <person name="Spring S."/>
            <person name="Sikorski J."/>
            <person name="Goker M."/>
            <person name="Woyke T."/>
            <person name="Bristow J."/>
            <person name="Eisen J.A."/>
            <person name="Markowitz V."/>
            <person name="Hugenholtz P."/>
            <person name="Kyrpides N.C."/>
            <person name="Klenk H.P."/>
            <person name="Detter J.C."/>
        </authorList>
    </citation>
    <scope>NUCLEOTIDE SEQUENCE [LARGE SCALE GENOMIC DNA]</scope>
    <source>
        <strain evidence="3">ATCC BAA-921 / DSM 16994 / JCM 11577 / YK-1</strain>
    </source>
</reference>
<dbReference type="Proteomes" id="UP000008721">
    <property type="component" value="Chromosome"/>
</dbReference>
<feature type="signal peptide" evidence="1">
    <location>
        <begin position="1"/>
        <end position="18"/>
    </location>
</feature>
<keyword evidence="1" id="KW-0732">Signal</keyword>
<dbReference type="KEGG" id="sku:Sulku_0073"/>
<evidence type="ECO:0000256" key="1">
    <source>
        <dbReference type="SAM" id="SignalP"/>
    </source>
</evidence>
<keyword evidence="3" id="KW-1185">Reference proteome</keyword>
<protein>
    <submittedName>
        <fullName evidence="2">Uncharacterized protein</fullName>
    </submittedName>
</protein>
<evidence type="ECO:0000313" key="2">
    <source>
        <dbReference type="EMBL" id="ADR32741.1"/>
    </source>
</evidence>
<dbReference type="HOGENOM" id="CLU_2511458_0_0_7"/>
<organism evidence="2 3">
    <name type="scientific">Sulfuricurvum kujiense (strain ATCC BAA-921 / DSM 16994 / JCM 11577 / YK-1)</name>
    <dbReference type="NCBI Taxonomy" id="709032"/>
    <lineage>
        <taxon>Bacteria</taxon>
        <taxon>Pseudomonadati</taxon>
        <taxon>Campylobacterota</taxon>
        <taxon>Epsilonproteobacteria</taxon>
        <taxon>Campylobacterales</taxon>
        <taxon>Sulfurimonadaceae</taxon>
        <taxon>Sulfuricurvum</taxon>
    </lineage>
</organism>
<dbReference type="EMBL" id="CP002355">
    <property type="protein sequence ID" value="ADR32741.1"/>
    <property type="molecule type" value="Genomic_DNA"/>
</dbReference>
<dbReference type="RefSeq" id="WP_013458938.1">
    <property type="nucleotide sequence ID" value="NC_014762.1"/>
</dbReference>
<name>E4TWR0_SULKY</name>
<dbReference type="STRING" id="709032.Sulku_0073"/>
<gene>
    <name evidence="2" type="ordered locus">Sulku_0073</name>
</gene>
<proteinExistence type="predicted"/>
<sequence length="85" mass="9124">MKKFFCVLLLVGFIGASANDALKAEVAAWLQGLDGGAQKAKYDSLSPEKQAALDKFFEECRADVASGKSPKGTCKPLFLEKLKAL</sequence>
<accession>E4TWR0</accession>
<evidence type="ECO:0000313" key="3">
    <source>
        <dbReference type="Proteomes" id="UP000008721"/>
    </source>
</evidence>
<feature type="chain" id="PRO_5003189821" evidence="1">
    <location>
        <begin position="19"/>
        <end position="85"/>
    </location>
</feature>
<dbReference type="AlphaFoldDB" id="E4TWR0"/>